<protein>
    <submittedName>
        <fullName evidence="1">Uncharacterized protein</fullName>
    </submittedName>
</protein>
<evidence type="ECO:0000313" key="1">
    <source>
        <dbReference type="EMBL" id="GFD51713.1"/>
    </source>
</evidence>
<accession>A0A699WY48</accession>
<proteinExistence type="predicted"/>
<organism evidence="1">
    <name type="scientific">Tanacetum cinerariifolium</name>
    <name type="common">Dalmatian daisy</name>
    <name type="synonym">Chrysanthemum cinerariifolium</name>
    <dbReference type="NCBI Taxonomy" id="118510"/>
    <lineage>
        <taxon>Eukaryota</taxon>
        <taxon>Viridiplantae</taxon>
        <taxon>Streptophyta</taxon>
        <taxon>Embryophyta</taxon>
        <taxon>Tracheophyta</taxon>
        <taxon>Spermatophyta</taxon>
        <taxon>Magnoliopsida</taxon>
        <taxon>eudicotyledons</taxon>
        <taxon>Gunneridae</taxon>
        <taxon>Pentapetalae</taxon>
        <taxon>asterids</taxon>
        <taxon>campanulids</taxon>
        <taxon>Asterales</taxon>
        <taxon>Asteraceae</taxon>
        <taxon>Asteroideae</taxon>
        <taxon>Anthemideae</taxon>
        <taxon>Anthemidinae</taxon>
        <taxon>Tanacetum</taxon>
    </lineage>
</organism>
<dbReference type="AlphaFoldDB" id="A0A699WY48"/>
<feature type="non-terminal residue" evidence="1">
    <location>
        <position position="1"/>
    </location>
</feature>
<dbReference type="EMBL" id="BKCJ011773425">
    <property type="protein sequence ID" value="GFD51713.1"/>
    <property type="molecule type" value="Genomic_DNA"/>
</dbReference>
<feature type="non-terminal residue" evidence="1">
    <location>
        <position position="111"/>
    </location>
</feature>
<name>A0A699WY48_TANCI</name>
<comment type="caution">
    <text evidence="1">The sequence shown here is derived from an EMBL/GenBank/DDBJ whole genome shotgun (WGS) entry which is preliminary data.</text>
</comment>
<reference evidence="1" key="1">
    <citation type="journal article" date="2019" name="Sci. Rep.">
        <title>Draft genome of Tanacetum cinerariifolium, the natural source of mosquito coil.</title>
        <authorList>
            <person name="Yamashiro T."/>
            <person name="Shiraishi A."/>
            <person name="Satake H."/>
            <person name="Nakayama K."/>
        </authorList>
    </citation>
    <scope>NUCLEOTIDE SEQUENCE</scope>
</reference>
<sequence length="111" mass="12607">RLIWQAFDFEMPQSQQVVDVRERLRATLVAGTAAEAALLWEALGGQAKQLRPHAGDRTLARLADELRYRFQLLTYPDDRADWARLREAAESAARQLPQRIGGHLTLARAEE</sequence>
<gene>
    <name evidence="1" type="ORF">Tci_923682</name>
</gene>